<keyword evidence="2" id="KW-0067">ATP-binding</keyword>
<evidence type="ECO:0000259" key="4">
    <source>
        <dbReference type="Pfam" id="PF17764"/>
    </source>
</evidence>
<evidence type="ECO:0000313" key="6">
    <source>
        <dbReference type="Proteomes" id="UP000228781"/>
    </source>
</evidence>
<dbReference type="GO" id="GO:0006302">
    <property type="term" value="P:double-strand break repair"/>
    <property type="evidence" value="ECO:0007669"/>
    <property type="project" value="TreeGrafter"/>
</dbReference>
<dbReference type="InterPro" id="IPR041222">
    <property type="entry name" value="PriA_3primeBD"/>
</dbReference>
<dbReference type="GO" id="GO:0006270">
    <property type="term" value="P:DNA replication initiation"/>
    <property type="evidence" value="ECO:0007669"/>
    <property type="project" value="TreeGrafter"/>
</dbReference>
<dbReference type="PANTHER" id="PTHR30580">
    <property type="entry name" value="PRIMOSOMAL PROTEIN N"/>
    <property type="match status" value="1"/>
</dbReference>
<dbReference type="Pfam" id="PF17764">
    <property type="entry name" value="PriA_3primeBD"/>
    <property type="match status" value="1"/>
</dbReference>
<evidence type="ECO:0000313" key="5">
    <source>
        <dbReference type="EMBL" id="PJC21754.1"/>
    </source>
</evidence>
<sequence length="462" mass="52420">MLFTEIVVDTYQDPTKKLFTYEVPEALTKKIRPGDLVEVPFGKRTVDGFVYQITAKPPKIKTKPIKNIKRRGVFTPNQIKIAHWLSSYYATPPLDCLKCQIPGKGERYTEGKESEITTLLLVPYTTHVKLKAFTLTRAERKTTLVGSRSAVFTPLPNLRKIIIEEPENWVYKDERSPYYHAKQVAQKRSELEGLKLELHYLIPRVEDFPSVNLSGLRFPTRKVELVDLKKERETGNFSPLSLAVVNAFAQGKRALAYVVSRGVKEEVAQAIKAGGLDINQVEIAGAEILTSVGKIFDTTAVVDTDTLFNLPDFRVHEKLLLTIAKLSRLVTGSILVQTANIDHPLFKELETNNLKNFYHRELEARKPFLYPPFGVLAKLEFSAKTTIKVNLEAEKLYETLTHDSRLPTDNIFISPPYPPYTKPRGKAQLNITVKARTYHDLQKILALVPPTWRVIVDPESLL</sequence>
<keyword evidence="1" id="KW-0547">Nucleotide-binding</keyword>
<evidence type="ECO:0000256" key="2">
    <source>
        <dbReference type="ARBA" id="ARBA00022840"/>
    </source>
</evidence>
<dbReference type="AlphaFoldDB" id="A0A2M8EHR7"/>
<dbReference type="GO" id="GO:0005524">
    <property type="term" value="F:ATP binding"/>
    <property type="evidence" value="ECO:0007669"/>
    <property type="project" value="UniProtKB-KW"/>
</dbReference>
<dbReference type="GO" id="GO:0003677">
    <property type="term" value="F:DNA binding"/>
    <property type="evidence" value="ECO:0007669"/>
    <property type="project" value="UniProtKB-KW"/>
</dbReference>
<dbReference type="InterPro" id="IPR042115">
    <property type="entry name" value="PriA_3primeBD_sf"/>
</dbReference>
<comment type="caution">
    <text evidence="5">The sequence shown here is derived from an EMBL/GenBank/DDBJ whole genome shotgun (WGS) entry which is preliminary data.</text>
</comment>
<dbReference type="GO" id="GO:0043138">
    <property type="term" value="F:3'-5' DNA helicase activity"/>
    <property type="evidence" value="ECO:0007669"/>
    <property type="project" value="TreeGrafter"/>
</dbReference>
<evidence type="ECO:0000256" key="3">
    <source>
        <dbReference type="ARBA" id="ARBA00023125"/>
    </source>
</evidence>
<dbReference type="Gene3D" id="3.40.1440.60">
    <property type="entry name" value="PriA, 3(prime) DNA-binding domain"/>
    <property type="match status" value="1"/>
</dbReference>
<name>A0A2M8EHR7_UNCKA</name>
<dbReference type="Proteomes" id="UP000228781">
    <property type="component" value="Unassembled WGS sequence"/>
</dbReference>
<gene>
    <name evidence="5" type="ORF">CO059_03140</name>
</gene>
<evidence type="ECO:0000256" key="1">
    <source>
        <dbReference type="ARBA" id="ARBA00022741"/>
    </source>
</evidence>
<proteinExistence type="predicted"/>
<dbReference type="GO" id="GO:0006310">
    <property type="term" value="P:DNA recombination"/>
    <property type="evidence" value="ECO:0007669"/>
    <property type="project" value="TreeGrafter"/>
</dbReference>
<dbReference type="PANTHER" id="PTHR30580:SF0">
    <property type="entry name" value="PRIMOSOMAL PROTEIN N"/>
    <property type="match status" value="1"/>
</dbReference>
<dbReference type="InterPro" id="IPR027417">
    <property type="entry name" value="P-loop_NTPase"/>
</dbReference>
<accession>A0A2M8EHR7</accession>
<dbReference type="EMBL" id="PFSK01000049">
    <property type="protein sequence ID" value="PJC21754.1"/>
    <property type="molecule type" value="Genomic_DNA"/>
</dbReference>
<dbReference type="Gene3D" id="3.40.50.300">
    <property type="entry name" value="P-loop containing nucleotide triphosphate hydrolases"/>
    <property type="match status" value="1"/>
</dbReference>
<reference evidence="6" key="1">
    <citation type="submission" date="2017-09" db="EMBL/GenBank/DDBJ databases">
        <title>Depth-based differentiation of microbial function through sediment-hosted aquifers and enrichment of novel symbionts in the deep terrestrial subsurface.</title>
        <authorList>
            <person name="Probst A.J."/>
            <person name="Ladd B."/>
            <person name="Jarett J.K."/>
            <person name="Geller-Mcgrath D.E."/>
            <person name="Sieber C.M.K."/>
            <person name="Emerson J.B."/>
            <person name="Anantharaman K."/>
            <person name="Thomas B.C."/>
            <person name="Malmstrom R."/>
            <person name="Stieglmeier M."/>
            <person name="Klingl A."/>
            <person name="Woyke T."/>
            <person name="Ryan C.M."/>
            <person name="Banfield J.F."/>
        </authorList>
    </citation>
    <scope>NUCLEOTIDE SEQUENCE [LARGE SCALE GENOMIC DNA]</scope>
</reference>
<protein>
    <recommendedName>
        <fullName evidence="4">Primosomal protein N' 3' DNA-binding domain-containing protein</fullName>
    </recommendedName>
</protein>
<organism evidence="5 6">
    <name type="scientific">candidate division WWE3 bacterium CG_4_9_14_0_2_um_filter_48_10</name>
    <dbReference type="NCBI Taxonomy" id="1975078"/>
    <lineage>
        <taxon>Bacteria</taxon>
        <taxon>Katanobacteria</taxon>
    </lineage>
</organism>
<keyword evidence="3" id="KW-0238">DNA-binding</keyword>
<feature type="domain" description="Primosomal protein N' 3' DNA-binding" evidence="4">
    <location>
        <begin position="6"/>
        <end position="102"/>
    </location>
</feature>